<dbReference type="InterPro" id="IPR000436">
    <property type="entry name" value="Sushi_SCR_CCP_dom"/>
</dbReference>
<gene>
    <name evidence="7" type="ORF">MCOR_34018</name>
</gene>
<dbReference type="OrthoDB" id="6102961at2759"/>
<feature type="transmembrane region" description="Helical" evidence="5">
    <location>
        <begin position="399"/>
        <end position="427"/>
    </location>
</feature>
<keyword evidence="4" id="KW-0768">Sushi</keyword>
<evidence type="ECO:0000259" key="6">
    <source>
        <dbReference type="PROSITE" id="PS50923"/>
    </source>
</evidence>
<evidence type="ECO:0000313" key="7">
    <source>
        <dbReference type="EMBL" id="CAC5399785.1"/>
    </source>
</evidence>
<dbReference type="CDD" id="cd00033">
    <property type="entry name" value="CCP"/>
    <property type="match status" value="2"/>
</dbReference>
<dbReference type="InterPro" id="IPR051277">
    <property type="entry name" value="SEZ6_CSMD_C4BPB_Regulators"/>
</dbReference>
<keyword evidence="1" id="KW-0732">Signal</keyword>
<dbReference type="SMART" id="SM00032">
    <property type="entry name" value="CCP"/>
    <property type="match status" value="2"/>
</dbReference>
<comment type="caution">
    <text evidence="4">Lacks conserved residue(s) required for the propagation of feature annotation.</text>
</comment>
<sequence>MVICYWIDFAPMQHSTAHCGMFDYAWVPDSGADYILHQLALQRGSSSGAIYHIGYTLNYTTSTEYTVIDRNDKPQSYSAFTSTMDPSNTCVGFIDGHWDDIPCTLYREAFCSLVIRCQTPVVNSGSTLISQTGDMYGDTCYYTCDIGHVLVSGNLTRTCLIDGTWDNSSPVCNVIRCQTPFVNSGSTLISQTGDMYGDTCYYTCDIGHVLVSGNLTRTCLIDGTWDNSSPVCNEILTSDTTTDIVSTTDKISTAESTTDKISIAGSTTDKISTAESISSNMSTSTVHQQVSTATTIVMKTTYYLDISETTTLTETITYNQDMTKTTTYNQETTERTSGVTSGTTSGLCVCACSLFLNITIDIEKRIEELKILLAVDKKVLSSTIRRLTCADDPRPSSAYIGYTGAIIIVAVFTLIIIIDIINIYVFFKTFRKCFRIKRVENTL</sequence>
<name>A0A6J8CVC2_MYTCO</name>
<proteinExistence type="predicted"/>
<evidence type="ECO:0000256" key="4">
    <source>
        <dbReference type="PROSITE-ProRule" id="PRU00302"/>
    </source>
</evidence>
<feature type="domain" description="Sushi" evidence="6">
    <location>
        <begin position="115"/>
        <end position="174"/>
    </location>
</feature>
<dbReference type="AlphaFoldDB" id="A0A6J8CVC2"/>
<protein>
    <submittedName>
        <fullName evidence="7">CSMD</fullName>
    </submittedName>
</protein>
<evidence type="ECO:0000256" key="2">
    <source>
        <dbReference type="ARBA" id="ARBA00022737"/>
    </source>
</evidence>
<keyword evidence="5" id="KW-0472">Membrane</keyword>
<keyword evidence="8" id="KW-1185">Reference proteome</keyword>
<evidence type="ECO:0000256" key="1">
    <source>
        <dbReference type="ARBA" id="ARBA00022729"/>
    </source>
</evidence>
<keyword evidence="2" id="KW-0677">Repeat</keyword>
<evidence type="ECO:0000256" key="3">
    <source>
        <dbReference type="ARBA" id="ARBA00023157"/>
    </source>
</evidence>
<keyword evidence="3" id="KW-1015">Disulfide bond</keyword>
<keyword evidence="5" id="KW-0812">Transmembrane</keyword>
<feature type="domain" description="Sushi" evidence="6">
    <location>
        <begin position="175"/>
        <end position="234"/>
    </location>
</feature>
<dbReference type="PANTHER" id="PTHR45656">
    <property type="entry name" value="PROTEIN CBR-CLEC-78"/>
    <property type="match status" value="1"/>
</dbReference>
<dbReference type="PROSITE" id="PS50923">
    <property type="entry name" value="SUSHI"/>
    <property type="match status" value="2"/>
</dbReference>
<dbReference type="Pfam" id="PF00084">
    <property type="entry name" value="Sushi"/>
    <property type="match status" value="2"/>
</dbReference>
<dbReference type="Proteomes" id="UP000507470">
    <property type="component" value="Unassembled WGS sequence"/>
</dbReference>
<dbReference type="Gene3D" id="2.10.70.10">
    <property type="entry name" value="Complement Module, domain 1"/>
    <property type="match status" value="2"/>
</dbReference>
<dbReference type="PANTHER" id="PTHR45656:SF4">
    <property type="entry name" value="PROTEIN CBR-CLEC-78"/>
    <property type="match status" value="1"/>
</dbReference>
<evidence type="ECO:0000313" key="8">
    <source>
        <dbReference type="Proteomes" id="UP000507470"/>
    </source>
</evidence>
<organism evidence="7 8">
    <name type="scientific">Mytilus coruscus</name>
    <name type="common">Sea mussel</name>
    <dbReference type="NCBI Taxonomy" id="42192"/>
    <lineage>
        <taxon>Eukaryota</taxon>
        <taxon>Metazoa</taxon>
        <taxon>Spiralia</taxon>
        <taxon>Lophotrochozoa</taxon>
        <taxon>Mollusca</taxon>
        <taxon>Bivalvia</taxon>
        <taxon>Autobranchia</taxon>
        <taxon>Pteriomorphia</taxon>
        <taxon>Mytilida</taxon>
        <taxon>Mytiloidea</taxon>
        <taxon>Mytilidae</taxon>
        <taxon>Mytilinae</taxon>
        <taxon>Mytilus</taxon>
    </lineage>
</organism>
<accession>A0A6J8CVC2</accession>
<reference evidence="7 8" key="1">
    <citation type="submission" date="2020-06" db="EMBL/GenBank/DDBJ databases">
        <authorList>
            <person name="Li R."/>
            <person name="Bekaert M."/>
        </authorList>
    </citation>
    <scope>NUCLEOTIDE SEQUENCE [LARGE SCALE GENOMIC DNA]</scope>
    <source>
        <strain evidence="8">wild</strain>
    </source>
</reference>
<keyword evidence="5" id="KW-1133">Transmembrane helix</keyword>
<dbReference type="SUPFAM" id="SSF57535">
    <property type="entry name" value="Complement control module/SCR domain"/>
    <property type="match status" value="2"/>
</dbReference>
<evidence type="ECO:0000256" key="5">
    <source>
        <dbReference type="SAM" id="Phobius"/>
    </source>
</evidence>
<dbReference type="InterPro" id="IPR035976">
    <property type="entry name" value="Sushi/SCR/CCP_sf"/>
</dbReference>
<dbReference type="EMBL" id="CACVKT020006087">
    <property type="protein sequence ID" value="CAC5399785.1"/>
    <property type="molecule type" value="Genomic_DNA"/>
</dbReference>